<dbReference type="EMBL" id="CP038241">
    <property type="protein sequence ID" value="QIV96543.1"/>
    <property type="molecule type" value="Genomic_DNA"/>
</dbReference>
<dbReference type="Pfam" id="PF13511">
    <property type="entry name" value="DUF4124"/>
    <property type="match status" value="1"/>
</dbReference>
<dbReference type="InterPro" id="IPR025392">
    <property type="entry name" value="DUF4124"/>
</dbReference>
<organism evidence="2 3">
    <name type="scientific">Allofrancisella inopinata</name>
    <dbReference type="NCBI Taxonomy" id="1085647"/>
    <lineage>
        <taxon>Bacteria</taxon>
        <taxon>Pseudomonadati</taxon>
        <taxon>Pseudomonadota</taxon>
        <taxon>Gammaproteobacteria</taxon>
        <taxon>Thiotrichales</taxon>
        <taxon>Francisellaceae</taxon>
        <taxon>Allofrancisella</taxon>
    </lineage>
</organism>
<keyword evidence="3" id="KW-1185">Reference proteome</keyword>
<name>A0AAE7CSA4_9GAMM</name>
<gene>
    <name evidence="2" type="ORF">E4K63_06755</name>
</gene>
<reference evidence="2 3" key="1">
    <citation type="submission" date="2019-03" db="EMBL/GenBank/DDBJ databases">
        <title>Complete Genome Sequence of Allofrancisella inopinata Strain SYSU YG23 Isolated from Water-Cooling Systems in China.</title>
        <authorList>
            <person name="Ohrman C."/>
            <person name="Uneklint I."/>
            <person name="Sjodin A."/>
        </authorList>
    </citation>
    <scope>NUCLEOTIDE SEQUENCE [LARGE SCALE GENOMIC DNA]</scope>
    <source>
        <strain evidence="2 3">SYSU YG23</strain>
    </source>
</reference>
<dbReference type="Proteomes" id="UP000502004">
    <property type="component" value="Chromosome"/>
</dbReference>
<sequence>MHNLNKIFMSFIIIALTNILAQAETEVYSWRAENGNLVFSETKPPEDVEYKIINVGSPTVVDTNSPEESESSDVVKIKQDDIQKLDDSQLAKKNKQVLKKNQNDLDIQVTSPDNDANIFTKEEYIPIKTNPALTANDKPVFTINGNVIAASFEDGTWQIPRPTPGKNELIISGHTADGKNINQANISVFYIKNGWLQQSKNTGNLQTNSKS</sequence>
<proteinExistence type="predicted"/>
<dbReference type="RefSeq" id="WP_133942021.1">
    <property type="nucleotide sequence ID" value="NZ_CP038241.1"/>
</dbReference>
<evidence type="ECO:0000259" key="1">
    <source>
        <dbReference type="Pfam" id="PF13511"/>
    </source>
</evidence>
<accession>A0AAE7CSA4</accession>
<evidence type="ECO:0000313" key="3">
    <source>
        <dbReference type="Proteomes" id="UP000502004"/>
    </source>
</evidence>
<protein>
    <submittedName>
        <fullName evidence="2">DUF4124 domain-containing protein</fullName>
    </submittedName>
</protein>
<feature type="domain" description="DUF4124" evidence="1">
    <location>
        <begin position="21"/>
        <end position="66"/>
    </location>
</feature>
<dbReference type="KEGG" id="aii:E4K63_06755"/>
<evidence type="ECO:0000313" key="2">
    <source>
        <dbReference type="EMBL" id="QIV96543.1"/>
    </source>
</evidence>
<dbReference type="AlphaFoldDB" id="A0AAE7CSA4"/>